<dbReference type="RefSeq" id="WP_265993813.1">
    <property type="nucleotide sequence ID" value="NZ_CP110973.1"/>
</dbReference>
<sequence>MKNLLCLLLLVASPVFAQSDGLFRKGNTVYVESTSKNQNSQETEQAFSESLRESGFWNVVSEKQQANYIIKLDVEASKGITLTSWGGTSIGCRAKIYNKNEALVWESDTYRVSPNGTNGFNAKKASARKLARAIERKVK</sequence>
<feature type="signal peptide" evidence="1">
    <location>
        <begin position="1"/>
        <end position="17"/>
    </location>
</feature>
<protein>
    <recommendedName>
        <fullName evidence="4">DUF4468 domain-containing protein</fullName>
    </recommendedName>
</protein>
<organism evidence="2 3">
    <name type="scientific">Larkinella insperata</name>
    <dbReference type="NCBI Taxonomy" id="332158"/>
    <lineage>
        <taxon>Bacteria</taxon>
        <taxon>Pseudomonadati</taxon>
        <taxon>Bacteroidota</taxon>
        <taxon>Cytophagia</taxon>
        <taxon>Cytophagales</taxon>
        <taxon>Spirosomataceae</taxon>
        <taxon>Larkinella</taxon>
    </lineage>
</organism>
<evidence type="ECO:0000313" key="3">
    <source>
        <dbReference type="Proteomes" id="UP001597116"/>
    </source>
</evidence>
<dbReference type="Proteomes" id="UP001597116">
    <property type="component" value="Unassembled WGS sequence"/>
</dbReference>
<name>A0ABW3QFL7_9BACT</name>
<evidence type="ECO:0000256" key="1">
    <source>
        <dbReference type="SAM" id="SignalP"/>
    </source>
</evidence>
<proteinExistence type="predicted"/>
<evidence type="ECO:0000313" key="2">
    <source>
        <dbReference type="EMBL" id="MFD1144746.1"/>
    </source>
</evidence>
<evidence type="ECO:0008006" key="4">
    <source>
        <dbReference type="Google" id="ProtNLM"/>
    </source>
</evidence>
<reference evidence="3" key="1">
    <citation type="journal article" date="2019" name="Int. J. Syst. Evol. Microbiol.">
        <title>The Global Catalogue of Microorganisms (GCM) 10K type strain sequencing project: providing services to taxonomists for standard genome sequencing and annotation.</title>
        <authorList>
            <consortium name="The Broad Institute Genomics Platform"/>
            <consortium name="The Broad Institute Genome Sequencing Center for Infectious Disease"/>
            <person name="Wu L."/>
            <person name="Ma J."/>
        </authorList>
    </citation>
    <scope>NUCLEOTIDE SEQUENCE [LARGE SCALE GENOMIC DNA]</scope>
    <source>
        <strain evidence="3">CCUG 55608</strain>
    </source>
</reference>
<comment type="caution">
    <text evidence="2">The sequence shown here is derived from an EMBL/GenBank/DDBJ whole genome shotgun (WGS) entry which is preliminary data.</text>
</comment>
<accession>A0ABW3QFL7</accession>
<feature type="chain" id="PRO_5045615177" description="DUF4468 domain-containing protein" evidence="1">
    <location>
        <begin position="18"/>
        <end position="139"/>
    </location>
</feature>
<dbReference type="EMBL" id="JBHTLP010000023">
    <property type="protein sequence ID" value="MFD1144746.1"/>
    <property type="molecule type" value="Genomic_DNA"/>
</dbReference>
<keyword evidence="1" id="KW-0732">Signal</keyword>
<gene>
    <name evidence="2" type="ORF">ACFQ4C_26695</name>
</gene>
<keyword evidence="3" id="KW-1185">Reference proteome</keyword>